<dbReference type="SUPFAM" id="SSF53335">
    <property type="entry name" value="S-adenosyl-L-methionine-dependent methyltransferases"/>
    <property type="match status" value="1"/>
</dbReference>
<comment type="caution">
    <text evidence="2">The sequence shown here is derived from an EMBL/GenBank/DDBJ whole genome shotgun (WGS) entry which is preliminary data.</text>
</comment>
<reference evidence="2 3" key="1">
    <citation type="submission" date="2019-09" db="EMBL/GenBank/DDBJ databases">
        <authorList>
            <person name="Valk L.C."/>
        </authorList>
    </citation>
    <scope>NUCLEOTIDE SEQUENCE [LARGE SCALE GENOMIC DNA]</scope>
    <source>
        <strain evidence="2">GalUA</strain>
    </source>
</reference>
<keyword evidence="3" id="KW-1185">Reference proteome</keyword>
<evidence type="ECO:0000313" key="3">
    <source>
        <dbReference type="Proteomes" id="UP000461768"/>
    </source>
</evidence>
<dbReference type="EMBL" id="WAGX01000005">
    <property type="protein sequence ID" value="KAB1438227.1"/>
    <property type="molecule type" value="Genomic_DNA"/>
</dbReference>
<dbReference type="Gene3D" id="3.40.50.150">
    <property type="entry name" value="Vaccinia Virus protein VP39"/>
    <property type="match status" value="1"/>
</dbReference>
<accession>A0A7V7QKF6</accession>
<dbReference type="CDD" id="cd02440">
    <property type="entry name" value="AdoMet_MTases"/>
    <property type="match status" value="1"/>
</dbReference>
<dbReference type="GO" id="GO:0008168">
    <property type="term" value="F:methyltransferase activity"/>
    <property type="evidence" value="ECO:0007669"/>
    <property type="project" value="UniProtKB-KW"/>
</dbReference>
<organism evidence="2 3">
    <name type="scientific">Candidatus Galacturonatibacter soehngenii</name>
    <dbReference type="NCBI Taxonomy" id="2307010"/>
    <lineage>
        <taxon>Bacteria</taxon>
        <taxon>Bacillati</taxon>
        <taxon>Bacillota</taxon>
        <taxon>Clostridia</taxon>
        <taxon>Lachnospirales</taxon>
        <taxon>Lachnospiraceae</taxon>
        <taxon>Candidatus Galacturonatibacter</taxon>
    </lineage>
</organism>
<evidence type="ECO:0000259" key="1">
    <source>
        <dbReference type="Pfam" id="PF13847"/>
    </source>
</evidence>
<name>A0A7V7QKF6_9FIRM</name>
<proteinExistence type="predicted"/>
<protein>
    <submittedName>
        <fullName evidence="2">Class I SAM-dependent methyltransferase</fullName>
    </submittedName>
</protein>
<feature type="domain" description="Methyltransferase" evidence="1">
    <location>
        <begin position="70"/>
        <end position="227"/>
    </location>
</feature>
<dbReference type="PANTHER" id="PTHR43861">
    <property type="entry name" value="TRANS-ACONITATE 2-METHYLTRANSFERASE-RELATED"/>
    <property type="match status" value="1"/>
</dbReference>
<reference evidence="2 3" key="2">
    <citation type="submission" date="2020-02" db="EMBL/GenBank/DDBJ databases">
        <title>Candidatus Galacturonibacter soehngenii shows hetero-acetogenic catabolism of galacturonic acid but lacks a canonical carbon monoxide dehydrogenase/acetyl-CoA synthase complex.</title>
        <authorList>
            <person name="Diender M."/>
            <person name="Stouten G.R."/>
            <person name="Petersen J.F."/>
            <person name="Nielsen P.H."/>
            <person name="Dueholm M.S."/>
            <person name="Pronk J.T."/>
            <person name="Van Loosdrecht M.C.M."/>
        </authorList>
    </citation>
    <scope>NUCLEOTIDE SEQUENCE [LARGE SCALE GENOMIC DNA]</scope>
    <source>
        <strain evidence="2">GalUA</strain>
    </source>
</reference>
<dbReference type="InterPro" id="IPR025714">
    <property type="entry name" value="Methyltranfer_dom"/>
</dbReference>
<dbReference type="GO" id="GO:0032259">
    <property type="term" value="P:methylation"/>
    <property type="evidence" value="ECO:0007669"/>
    <property type="project" value="UniProtKB-KW"/>
</dbReference>
<evidence type="ECO:0000313" key="2">
    <source>
        <dbReference type="EMBL" id="KAB1438227.1"/>
    </source>
</evidence>
<sequence>MEEAMNKEVLNLTYYKGEDLYSDGDVEDKILEIFQSEEDIQERLMKDDDWAILYHLSPIRQNILEWYDFDKEASLLEIGSGCGAITGLFCEKVKRVVGIELSKRRSTINAKRNEMYNNLEIMVGNFEDIELTEKFDYVTLIGVLEYADSYINAKAPYEEMLKRVKKFLKPNGTLIIAIENKFGLKYFAGAMEDHTGNLFDGIENYKNVSSVRTFSKNEIESLLQRAGYQGNDFYYPIPDYKLPNAVYAKNYLPKAGDLRNMSIAYDRARFKLFDEDIVYDQLCNDQKFEYFSNSFLIFAKA</sequence>
<dbReference type="AlphaFoldDB" id="A0A7V7QKF6"/>
<dbReference type="InterPro" id="IPR029063">
    <property type="entry name" value="SAM-dependent_MTases_sf"/>
</dbReference>
<dbReference type="PANTHER" id="PTHR43861:SF6">
    <property type="entry name" value="METHYLTRANSFERASE TYPE 11"/>
    <property type="match status" value="1"/>
</dbReference>
<keyword evidence="2" id="KW-0489">Methyltransferase</keyword>
<dbReference type="Proteomes" id="UP000461768">
    <property type="component" value="Unassembled WGS sequence"/>
</dbReference>
<dbReference type="OrthoDB" id="525353at2"/>
<keyword evidence="2" id="KW-0808">Transferase</keyword>
<gene>
    <name evidence="2" type="ORF">F7O84_11785</name>
</gene>
<dbReference type="Pfam" id="PF13847">
    <property type="entry name" value="Methyltransf_31"/>
    <property type="match status" value="1"/>
</dbReference>